<organism evidence="3 4">
    <name type="scientific">Dokdonella soli</name>
    <dbReference type="NCBI Taxonomy" id="529810"/>
    <lineage>
        <taxon>Bacteria</taxon>
        <taxon>Pseudomonadati</taxon>
        <taxon>Pseudomonadota</taxon>
        <taxon>Gammaproteobacteria</taxon>
        <taxon>Lysobacterales</taxon>
        <taxon>Rhodanobacteraceae</taxon>
        <taxon>Dokdonella</taxon>
    </lineage>
</organism>
<comment type="caution">
    <text evidence="3">The sequence shown here is derived from an EMBL/GenBank/DDBJ whole genome shotgun (WGS) entry which is preliminary data.</text>
</comment>
<feature type="domain" description="OLD protein-like TOPRIM" evidence="2">
    <location>
        <begin position="449"/>
        <end position="516"/>
    </location>
</feature>
<dbReference type="RefSeq" id="WP_343787236.1">
    <property type="nucleotide sequence ID" value="NZ_BAAAEU010000004.1"/>
</dbReference>
<feature type="domain" description="Endonuclease GajA/Old nuclease/RecF-like AAA" evidence="1">
    <location>
        <begin position="1"/>
        <end position="48"/>
    </location>
</feature>
<evidence type="ECO:0008006" key="5">
    <source>
        <dbReference type="Google" id="ProtNLM"/>
    </source>
</evidence>
<proteinExistence type="predicted"/>
<feature type="domain" description="Endonuclease GajA/Old nuclease/RecF-like AAA" evidence="1">
    <location>
        <begin position="204"/>
        <end position="396"/>
    </location>
</feature>
<dbReference type="Pfam" id="PF20469">
    <property type="entry name" value="OLD-like_TOPRIM"/>
    <property type="match status" value="1"/>
</dbReference>
<evidence type="ECO:0000259" key="1">
    <source>
        <dbReference type="Pfam" id="PF13175"/>
    </source>
</evidence>
<dbReference type="Pfam" id="PF13175">
    <property type="entry name" value="AAA_15"/>
    <property type="match status" value="2"/>
</dbReference>
<gene>
    <name evidence="3" type="ORF">GCM10009105_07110</name>
</gene>
<dbReference type="PANTHER" id="PTHR43581:SF2">
    <property type="entry name" value="EXCINUCLEASE ATPASE SUBUNIT"/>
    <property type="match status" value="1"/>
</dbReference>
<dbReference type="InterPro" id="IPR051396">
    <property type="entry name" value="Bact_Antivir_Def_Nuclease"/>
</dbReference>
<dbReference type="EMBL" id="BAAAEU010000004">
    <property type="protein sequence ID" value="GAA0707964.1"/>
    <property type="molecule type" value="Genomic_DNA"/>
</dbReference>
<dbReference type="CDD" id="cd01026">
    <property type="entry name" value="TOPRIM_OLD"/>
    <property type="match status" value="1"/>
</dbReference>
<reference evidence="4" key="1">
    <citation type="journal article" date="2019" name="Int. J. Syst. Evol. Microbiol.">
        <title>The Global Catalogue of Microorganisms (GCM) 10K type strain sequencing project: providing services to taxonomists for standard genome sequencing and annotation.</title>
        <authorList>
            <consortium name="The Broad Institute Genomics Platform"/>
            <consortium name="The Broad Institute Genome Sequencing Center for Infectious Disease"/>
            <person name="Wu L."/>
            <person name="Ma J."/>
        </authorList>
    </citation>
    <scope>NUCLEOTIDE SEQUENCE [LARGE SCALE GENOMIC DNA]</scope>
    <source>
        <strain evidence="4">JCM 15421</strain>
    </source>
</reference>
<evidence type="ECO:0000313" key="4">
    <source>
        <dbReference type="Proteomes" id="UP001501523"/>
    </source>
</evidence>
<dbReference type="SUPFAM" id="SSF52540">
    <property type="entry name" value="P-loop containing nucleoside triphosphate hydrolases"/>
    <property type="match status" value="1"/>
</dbReference>
<keyword evidence="4" id="KW-1185">Reference proteome</keyword>
<evidence type="ECO:0000259" key="2">
    <source>
        <dbReference type="Pfam" id="PF20469"/>
    </source>
</evidence>
<protein>
    <recommendedName>
        <fullName evidence="5">DUF2813 domain-containing protein</fullName>
    </recommendedName>
</protein>
<dbReference type="InterPro" id="IPR041685">
    <property type="entry name" value="AAA_GajA/Old/RecF-like"/>
</dbReference>
<accession>A0ABP3TJ42</accession>
<dbReference type="InterPro" id="IPR027417">
    <property type="entry name" value="P-loop_NTPase"/>
</dbReference>
<dbReference type="Proteomes" id="UP001501523">
    <property type="component" value="Unassembled WGS sequence"/>
</dbReference>
<evidence type="ECO:0000313" key="3">
    <source>
        <dbReference type="EMBL" id="GAA0707964.1"/>
    </source>
</evidence>
<sequence>MKLERIDISNFKGLQSASFEPKKFACLIGENNAGKSTVLQAIVHALNRPAKLPLGLHYDAALPIVFRLNFSGVTESHLRRLVEEHRAKITDLVEDGRLSLVVRYPPNEHVEVREIQRVPRDPRFLPDGITAAIGNRRGAALREAFVTAYPEVANPPQNWAMGAAKECLAMHIKTLPAEEMETREAPLRSGIGPSITTLLPEPIYIPAVKNLADDMKTTQSTSFGRLLGLLMDDMELDLHQINAALASLNTLFNRTDGGGAQEDRRHAKVRSLESLVESLLRENFPQVKVQLHVPPPELKTILNSAQIFIDDGSKDLVDNKGDGIKRTLTFCLLQAYVQHSSQEPRDEADAAAERPLLFLFEEPELYLHPRSQRILFNTLARISETHQVAVSTHSPLFFAPGVTASFVRVAKRNANPKPVGELFPVAIDLNEPQAETFRLARFENADAAFFSRRVVLFEGESDDFFCAHVAKKLDEQWDFRAKNIAMVRVSGKGNFAKYRAFFEAFGIEVKIVADLDTLFEGFQHLNGGAAAAALRATAIQAIDVRVDALAIRPEPNGEQIKDHVRKETWKQKWELARTTLRDIQATAGAATAEQLRLLDELFVWGADTGRLKACLVDEDAHNALVDLLDELRRRGVCVLSRGAIEDYYPALANRSGPKPDCALRAAALVVDRAAALALCPGLSQGRRSELEEVFEELFRDA</sequence>
<name>A0ABP3TJ42_9GAMM</name>
<dbReference type="InterPro" id="IPR034139">
    <property type="entry name" value="TOPRIM_OLD"/>
</dbReference>
<dbReference type="Gene3D" id="3.40.50.300">
    <property type="entry name" value="P-loop containing nucleotide triphosphate hydrolases"/>
    <property type="match status" value="2"/>
</dbReference>
<dbReference type="PANTHER" id="PTHR43581">
    <property type="entry name" value="ATP/GTP PHOSPHATASE"/>
    <property type="match status" value="1"/>
</dbReference>